<protein>
    <submittedName>
        <fullName evidence="1">Uncharacterized protein</fullName>
    </submittedName>
</protein>
<sequence>MTTELCFPAPGPAPGARLLGEIIAWACPGLAVPHAALVGALGASGLDPGVARELAPRHAFARACKKLSDRRIIRPVAEDPTTITFQFTHESRAGDRFEYVLETMLALDKRTGSVSCALPGLAALAQEELDRCIAVRTGSDVTRVIQKLFERQADLFPIRPSGGTYFVPHRHAAFTDRIQELLNRVGGRLLRFPVPAGTGEGDRSVTAAVAQGLAAVIAEHRTAVAQFGTDARPDTLARAAERIRATRFKVQAYAEYLAGERVELERALEAAGDELRARVEHLTGEPVPTA</sequence>
<gene>
    <name evidence="1" type="ORF">J8F10_16515</name>
</gene>
<dbReference type="RefSeq" id="WP_210655413.1">
    <property type="nucleotide sequence ID" value="NZ_JAGKQQ010000001.1"/>
</dbReference>
<dbReference type="EMBL" id="JAGKQQ010000001">
    <property type="protein sequence ID" value="MBP3956876.1"/>
    <property type="molecule type" value="Genomic_DNA"/>
</dbReference>
<evidence type="ECO:0000313" key="2">
    <source>
        <dbReference type="Proteomes" id="UP000676565"/>
    </source>
</evidence>
<reference evidence="1 2" key="1">
    <citation type="submission" date="2021-04" db="EMBL/GenBank/DDBJ databases">
        <authorList>
            <person name="Ivanova A."/>
        </authorList>
    </citation>
    <scope>NUCLEOTIDE SEQUENCE [LARGE SCALE GENOMIC DNA]</scope>
    <source>
        <strain evidence="1 2">G18</strain>
    </source>
</reference>
<comment type="caution">
    <text evidence="1">The sequence shown here is derived from an EMBL/GenBank/DDBJ whole genome shotgun (WGS) entry which is preliminary data.</text>
</comment>
<dbReference type="Proteomes" id="UP000676565">
    <property type="component" value="Unassembled WGS sequence"/>
</dbReference>
<evidence type="ECO:0000313" key="1">
    <source>
        <dbReference type="EMBL" id="MBP3956876.1"/>
    </source>
</evidence>
<keyword evidence="2" id="KW-1185">Reference proteome</keyword>
<proteinExistence type="predicted"/>
<accession>A0ABS5BTA3</accession>
<name>A0ABS5BTA3_9BACT</name>
<organism evidence="1 2">
    <name type="scientific">Gemmata palustris</name>
    <dbReference type="NCBI Taxonomy" id="2822762"/>
    <lineage>
        <taxon>Bacteria</taxon>
        <taxon>Pseudomonadati</taxon>
        <taxon>Planctomycetota</taxon>
        <taxon>Planctomycetia</taxon>
        <taxon>Gemmatales</taxon>
        <taxon>Gemmataceae</taxon>
        <taxon>Gemmata</taxon>
    </lineage>
</organism>